<evidence type="ECO:0000256" key="11">
    <source>
        <dbReference type="RuleBase" id="RU000304"/>
    </source>
</evidence>
<keyword evidence="6" id="KW-0418">Kinase</keyword>
<dbReference type="FunFam" id="3.30.200.20:FF:000124">
    <property type="entry name" value="Cyclin-dependent kinase 4"/>
    <property type="match status" value="1"/>
</dbReference>
<dbReference type="PANTHER" id="PTHR24056:SF472">
    <property type="entry name" value="CYCLIN-DEPENDENT KINASE 4, ISOFORM A"/>
    <property type="match status" value="1"/>
</dbReference>
<evidence type="ECO:0000256" key="5">
    <source>
        <dbReference type="ARBA" id="ARBA00022741"/>
    </source>
</evidence>
<dbReference type="EC" id="2.7.11.22" evidence="2"/>
<dbReference type="PROSITE" id="PS00108">
    <property type="entry name" value="PROTEIN_KINASE_ST"/>
    <property type="match status" value="1"/>
</dbReference>
<feature type="binding site" evidence="10">
    <location>
        <position position="198"/>
    </location>
    <ligand>
        <name>ATP</name>
        <dbReference type="ChEBI" id="CHEBI:30616"/>
    </ligand>
</feature>
<dbReference type="InterPro" id="IPR000719">
    <property type="entry name" value="Prot_kinase_dom"/>
</dbReference>
<dbReference type="GO" id="GO:0007165">
    <property type="term" value="P:signal transduction"/>
    <property type="evidence" value="ECO:0007669"/>
    <property type="project" value="TreeGrafter"/>
</dbReference>
<evidence type="ECO:0000256" key="8">
    <source>
        <dbReference type="ARBA" id="ARBA00047811"/>
    </source>
</evidence>
<evidence type="ECO:0000256" key="6">
    <source>
        <dbReference type="ARBA" id="ARBA00022777"/>
    </source>
</evidence>
<dbReference type="Pfam" id="PF00069">
    <property type="entry name" value="Pkinase"/>
    <property type="match status" value="1"/>
</dbReference>
<comment type="catalytic activity">
    <reaction evidence="9">
        <text>L-seryl-[protein] + ATP = O-phospho-L-seryl-[protein] + ADP + H(+)</text>
        <dbReference type="Rhea" id="RHEA:17989"/>
        <dbReference type="Rhea" id="RHEA-COMP:9863"/>
        <dbReference type="Rhea" id="RHEA-COMP:11604"/>
        <dbReference type="ChEBI" id="CHEBI:15378"/>
        <dbReference type="ChEBI" id="CHEBI:29999"/>
        <dbReference type="ChEBI" id="CHEBI:30616"/>
        <dbReference type="ChEBI" id="CHEBI:83421"/>
        <dbReference type="ChEBI" id="CHEBI:456216"/>
        <dbReference type="EC" id="2.7.11.22"/>
    </reaction>
</comment>
<comment type="catalytic activity">
    <reaction evidence="8">
        <text>L-threonyl-[protein] + ATP = O-phospho-L-threonyl-[protein] + ADP + H(+)</text>
        <dbReference type="Rhea" id="RHEA:46608"/>
        <dbReference type="Rhea" id="RHEA-COMP:11060"/>
        <dbReference type="Rhea" id="RHEA-COMP:11605"/>
        <dbReference type="ChEBI" id="CHEBI:15378"/>
        <dbReference type="ChEBI" id="CHEBI:30013"/>
        <dbReference type="ChEBI" id="CHEBI:30616"/>
        <dbReference type="ChEBI" id="CHEBI:61977"/>
        <dbReference type="ChEBI" id="CHEBI:456216"/>
        <dbReference type="EC" id="2.7.11.22"/>
    </reaction>
</comment>
<dbReference type="SMART" id="SM00220">
    <property type="entry name" value="S_TKc"/>
    <property type="match status" value="1"/>
</dbReference>
<dbReference type="GO" id="GO:0005737">
    <property type="term" value="C:cytoplasm"/>
    <property type="evidence" value="ECO:0007669"/>
    <property type="project" value="TreeGrafter"/>
</dbReference>
<keyword evidence="5 10" id="KW-0547">Nucleotide-binding</keyword>
<evidence type="ECO:0000256" key="4">
    <source>
        <dbReference type="ARBA" id="ARBA00022679"/>
    </source>
</evidence>
<dbReference type="Gene3D" id="1.10.510.10">
    <property type="entry name" value="Transferase(Phosphotransferase) domain 1"/>
    <property type="match status" value="1"/>
</dbReference>
<accession>A0AAV2P3I5</accession>
<name>A0AAV2P3I5_9HYME</name>
<dbReference type="GO" id="GO:0000082">
    <property type="term" value="P:G1/S transition of mitotic cell cycle"/>
    <property type="evidence" value="ECO:0007669"/>
    <property type="project" value="TreeGrafter"/>
</dbReference>
<feature type="compositionally biased region" description="Basic and acidic residues" evidence="12">
    <location>
        <begin position="98"/>
        <end position="109"/>
    </location>
</feature>
<dbReference type="GO" id="GO:0005524">
    <property type="term" value="F:ATP binding"/>
    <property type="evidence" value="ECO:0007669"/>
    <property type="project" value="UniProtKB-UniRule"/>
</dbReference>
<dbReference type="PROSITE" id="PS50011">
    <property type="entry name" value="PROTEIN_KINASE_DOM"/>
    <property type="match status" value="1"/>
</dbReference>
<evidence type="ECO:0000259" key="13">
    <source>
        <dbReference type="PROSITE" id="PS50011"/>
    </source>
</evidence>
<feature type="region of interest" description="Disordered" evidence="12">
    <location>
        <begin position="1"/>
        <end position="109"/>
    </location>
</feature>
<dbReference type="Gene3D" id="3.30.200.20">
    <property type="entry name" value="Phosphorylase Kinase, domain 1"/>
    <property type="match status" value="1"/>
</dbReference>
<comment type="similarity">
    <text evidence="1">Belongs to the protein kinase superfamily. CMGC Ser/Thr protein kinase family. CDC2/CDKX subfamily.</text>
</comment>
<evidence type="ECO:0000256" key="12">
    <source>
        <dbReference type="SAM" id="MobiDB-lite"/>
    </source>
</evidence>
<dbReference type="GO" id="GO:0010468">
    <property type="term" value="P:regulation of gene expression"/>
    <property type="evidence" value="ECO:0007669"/>
    <property type="project" value="TreeGrafter"/>
</dbReference>
<dbReference type="InterPro" id="IPR008271">
    <property type="entry name" value="Ser/Thr_kinase_AS"/>
</dbReference>
<keyword evidence="7 10" id="KW-0067">ATP-binding</keyword>
<evidence type="ECO:0000256" key="10">
    <source>
        <dbReference type="PROSITE-ProRule" id="PRU10141"/>
    </source>
</evidence>
<dbReference type="Proteomes" id="UP001497644">
    <property type="component" value="Chromosome 6"/>
</dbReference>
<evidence type="ECO:0000313" key="15">
    <source>
        <dbReference type="Proteomes" id="UP001497644"/>
    </source>
</evidence>
<dbReference type="PROSITE" id="PS00107">
    <property type="entry name" value="PROTEIN_KINASE_ATP"/>
    <property type="match status" value="1"/>
</dbReference>
<dbReference type="InterPro" id="IPR017441">
    <property type="entry name" value="Protein_kinase_ATP_BS"/>
</dbReference>
<evidence type="ECO:0000313" key="14">
    <source>
        <dbReference type="EMBL" id="CAL1686366.1"/>
    </source>
</evidence>
<dbReference type="GO" id="GO:0010389">
    <property type="term" value="P:regulation of G2/M transition of mitotic cell cycle"/>
    <property type="evidence" value="ECO:0007669"/>
    <property type="project" value="TreeGrafter"/>
</dbReference>
<dbReference type="AlphaFoldDB" id="A0AAV2P3I5"/>
<reference evidence="14" key="1">
    <citation type="submission" date="2024-04" db="EMBL/GenBank/DDBJ databases">
        <authorList>
            <consortium name="Molecular Ecology Group"/>
        </authorList>
    </citation>
    <scope>NUCLEOTIDE SEQUENCE</scope>
</reference>
<keyword evidence="15" id="KW-1185">Reference proteome</keyword>
<keyword evidence="4" id="KW-0808">Transferase</keyword>
<dbReference type="PANTHER" id="PTHR24056">
    <property type="entry name" value="CELL DIVISION PROTEIN KINASE"/>
    <property type="match status" value="1"/>
</dbReference>
<dbReference type="InterPro" id="IPR050108">
    <property type="entry name" value="CDK"/>
</dbReference>
<protein>
    <recommendedName>
        <fullName evidence="2">cyclin-dependent kinase</fullName>
        <ecNumber evidence="2">2.7.11.22</ecNumber>
    </recommendedName>
</protein>
<dbReference type="GO" id="GO:0005634">
    <property type="term" value="C:nucleus"/>
    <property type="evidence" value="ECO:0007669"/>
    <property type="project" value="TreeGrafter"/>
</dbReference>
<dbReference type="GO" id="GO:0000307">
    <property type="term" value="C:cyclin-dependent protein kinase holoenzyme complex"/>
    <property type="evidence" value="ECO:0007669"/>
    <property type="project" value="TreeGrafter"/>
</dbReference>
<evidence type="ECO:0000256" key="2">
    <source>
        <dbReference type="ARBA" id="ARBA00012425"/>
    </source>
</evidence>
<feature type="domain" description="Protein kinase" evidence="13">
    <location>
        <begin position="169"/>
        <end position="472"/>
    </location>
</feature>
<evidence type="ECO:0000256" key="1">
    <source>
        <dbReference type="ARBA" id="ARBA00006485"/>
    </source>
</evidence>
<dbReference type="SUPFAM" id="SSF56112">
    <property type="entry name" value="Protein kinase-like (PK-like)"/>
    <property type="match status" value="1"/>
</dbReference>
<dbReference type="FunFam" id="1.10.510.10:FF:000624">
    <property type="entry name" value="Mitogen-activated protein kinase"/>
    <property type="match status" value="1"/>
</dbReference>
<evidence type="ECO:0000256" key="7">
    <source>
        <dbReference type="ARBA" id="ARBA00022840"/>
    </source>
</evidence>
<evidence type="ECO:0000256" key="3">
    <source>
        <dbReference type="ARBA" id="ARBA00022527"/>
    </source>
</evidence>
<dbReference type="InterPro" id="IPR011009">
    <property type="entry name" value="Kinase-like_dom_sf"/>
</dbReference>
<dbReference type="GO" id="GO:0004693">
    <property type="term" value="F:cyclin-dependent protein serine/threonine kinase activity"/>
    <property type="evidence" value="ECO:0007669"/>
    <property type="project" value="UniProtKB-EC"/>
</dbReference>
<dbReference type="GO" id="GO:0030332">
    <property type="term" value="F:cyclin binding"/>
    <property type="evidence" value="ECO:0007669"/>
    <property type="project" value="TreeGrafter"/>
</dbReference>
<feature type="compositionally biased region" description="Low complexity" evidence="12">
    <location>
        <begin position="37"/>
        <end position="61"/>
    </location>
</feature>
<evidence type="ECO:0000256" key="9">
    <source>
        <dbReference type="ARBA" id="ARBA00048367"/>
    </source>
</evidence>
<keyword evidence="3 11" id="KW-0723">Serine/threonine-protein kinase</keyword>
<organism evidence="14 15">
    <name type="scientific">Lasius platythorax</name>
    <dbReference type="NCBI Taxonomy" id="488582"/>
    <lineage>
        <taxon>Eukaryota</taxon>
        <taxon>Metazoa</taxon>
        <taxon>Ecdysozoa</taxon>
        <taxon>Arthropoda</taxon>
        <taxon>Hexapoda</taxon>
        <taxon>Insecta</taxon>
        <taxon>Pterygota</taxon>
        <taxon>Neoptera</taxon>
        <taxon>Endopterygota</taxon>
        <taxon>Hymenoptera</taxon>
        <taxon>Apocrita</taxon>
        <taxon>Aculeata</taxon>
        <taxon>Formicoidea</taxon>
        <taxon>Formicidae</taxon>
        <taxon>Formicinae</taxon>
        <taxon>Lasius</taxon>
        <taxon>Lasius</taxon>
    </lineage>
</organism>
<proteinExistence type="inferred from homology"/>
<dbReference type="EMBL" id="OZ034829">
    <property type="protein sequence ID" value="CAL1686366.1"/>
    <property type="molecule type" value="Genomic_DNA"/>
</dbReference>
<sequence length="478" mass="53302">MAGRSRRSSTELEPDLSTPTAPKKSKQSETSSDKPSTEPLTEVESTETPSTSEISLQAEVVLVEEGEEEEKQLSDVAGQAGTSEQSVSIDEPSSKSTRQTDPKISEREKDVATITTEAIPGTSKEEQLGTLKSIVMKYSEQSELSGLPGSRPKSETTVQSFTLREHASYEDLSVIGNGAYGTVYKAKDKSSGQIVALKKVRVPLTDDGLPMSTLREIAALKSLERYEHPNIVRLLDVCQGDYLHLPSGDGEQSERLDRGLTLWLVFEHVERDLASYIANYRDSSPRSSIPPYLVRQMSKEILYGVEFLHSHRIIHRDLKPQNLLVTREGRIKIADFGLAKTYDFEMRLTSVVVTQWYRAPEVLLGCSYATPVDIWSVGCIVAELCKLEPLFPGTSEGDQLDRIFQVLGTPSQQAWPENVSLSWTAFPYRQPKPLGAIIPDLNEHGLDLIRSMLMFDPHSRITAAQTVRHRYFSEEDVQ</sequence>
<gene>
    <name evidence="14" type="ORF">LPLAT_LOCUS11679</name>
</gene>